<dbReference type="InterPro" id="IPR017853">
    <property type="entry name" value="GH"/>
</dbReference>
<dbReference type="EC" id="3.2.1.8" evidence="9"/>
<evidence type="ECO:0000256" key="7">
    <source>
        <dbReference type="ARBA" id="ARBA00023295"/>
    </source>
</evidence>
<dbReference type="SUPFAM" id="SSF51445">
    <property type="entry name" value="(Trans)glycosidases"/>
    <property type="match status" value="1"/>
</dbReference>
<dbReference type="PROSITE" id="PS51760">
    <property type="entry name" value="GH10_2"/>
    <property type="match status" value="1"/>
</dbReference>
<evidence type="ECO:0000313" key="13">
    <source>
        <dbReference type="Proteomes" id="UP000516134"/>
    </source>
</evidence>
<dbReference type="Pfam" id="PF00331">
    <property type="entry name" value="Glyco_hydro_10"/>
    <property type="match status" value="1"/>
</dbReference>
<proteinExistence type="inferred from homology"/>
<comment type="similarity">
    <text evidence="2 9">Belongs to the glycosyl hydrolase 10 (cellulase F) family.</text>
</comment>
<dbReference type="PANTHER" id="PTHR31490:SF88">
    <property type="entry name" value="BETA-XYLANASE"/>
    <property type="match status" value="1"/>
</dbReference>
<keyword evidence="4 10" id="KW-0732">Signal</keyword>
<feature type="chain" id="PRO_5045894443" description="Beta-xylanase" evidence="10">
    <location>
        <begin position="34"/>
        <end position="393"/>
    </location>
</feature>
<reference evidence="12 13" key="1">
    <citation type="submission" date="2020-08" db="EMBL/GenBank/DDBJ databases">
        <title>Genome sequence of Sphingomonas daechungensis KACC 18115T.</title>
        <authorList>
            <person name="Hyun D.-W."/>
            <person name="Bae J.-W."/>
        </authorList>
    </citation>
    <scope>NUCLEOTIDE SEQUENCE [LARGE SCALE GENOMIC DNA]</scope>
    <source>
        <strain evidence="12 13">KACC 18115</strain>
    </source>
</reference>
<evidence type="ECO:0000256" key="4">
    <source>
        <dbReference type="ARBA" id="ARBA00022729"/>
    </source>
</evidence>
<sequence>MDIASKPTQFSRRGALAAGLSAALIASTDSAVAAGSSASLDAFAKKSGRRFGSAVSWSKPGADRGSFANPAYATILERDCSLLVPENELKWQWTRPGPTTFDFQQFDAIVEYATKQGMAVRGHTLFWTPTKWYPKWLETFDFGPQPKAAAEALLVSHVRTVCSRYGKRIYSYDVVNEAVEPGTGEIRDTNVTRAIGGEAFLDLMFHTARAEAPHAQLVYNDYMSWERNSEDETHMRGVLKLLEGFRKRGTPVDALGIQSHIRLLKQGPVADIVKESEGPWRRFVDEVVGMGYKLVITEFDVNDRMAPTDITQRDRMVADYAKAYLDLMLSYSQLRDILAWGMVDRYSWLNGFDPRADKTMKRGTPYDANFRPKPLYDAIGNAFASAPVHASAV</sequence>
<evidence type="ECO:0000256" key="1">
    <source>
        <dbReference type="ARBA" id="ARBA00000681"/>
    </source>
</evidence>
<dbReference type="InterPro" id="IPR044846">
    <property type="entry name" value="GH10"/>
</dbReference>
<keyword evidence="7 9" id="KW-0326">Glycosidase</keyword>
<evidence type="ECO:0000256" key="9">
    <source>
        <dbReference type="RuleBase" id="RU361174"/>
    </source>
</evidence>
<keyword evidence="5 9" id="KW-0378">Hydrolase</keyword>
<evidence type="ECO:0000256" key="5">
    <source>
        <dbReference type="ARBA" id="ARBA00022801"/>
    </source>
</evidence>
<feature type="domain" description="GH10" evidence="11">
    <location>
        <begin position="61"/>
        <end position="382"/>
    </location>
</feature>
<dbReference type="InterPro" id="IPR001000">
    <property type="entry name" value="GH10_dom"/>
</dbReference>
<evidence type="ECO:0000256" key="2">
    <source>
        <dbReference type="ARBA" id="ARBA00007495"/>
    </source>
</evidence>
<dbReference type="Gene3D" id="3.20.20.80">
    <property type="entry name" value="Glycosidases"/>
    <property type="match status" value="1"/>
</dbReference>
<dbReference type="PRINTS" id="PR00134">
    <property type="entry name" value="GLHYDRLASE10"/>
</dbReference>
<keyword evidence="8 9" id="KW-0624">Polysaccharide degradation</keyword>
<comment type="catalytic activity">
    <reaction evidence="1 9">
        <text>Endohydrolysis of (1-&gt;4)-beta-D-xylosidic linkages in xylans.</text>
        <dbReference type="EC" id="3.2.1.8"/>
    </reaction>
</comment>
<name>A0ABX6T0R4_9SPHN</name>
<feature type="signal peptide" evidence="10">
    <location>
        <begin position="1"/>
        <end position="33"/>
    </location>
</feature>
<evidence type="ECO:0000256" key="3">
    <source>
        <dbReference type="ARBA" id="ARBA00022651"/>
    </source>
</evidence>
<dbReference type="SMART" id="SM00633">
    <property type="entry name" value="Glyco_10"/>
    <property type="match status" value="1"/>
</dbReference>
<organism evidence="12 13">
    <name type="scientific">Sphingomonas daechungensis</name>
    <dbReference type="NCBI Taxonomy" id="1176646"/>
    <lineage>
        <taxon>Bacteria</taxon>
        <taxon>Pseudomonadati</taxon>
        <taxon>Pseudomonadota</taxon>
        <taxon>Alphaproteobacteria</taxon>
        <taxon>Sphingomonadales</taxon>
        <taxon>Sphingomonadaceae</taxon>
        <taxon>Sphingomonas</taxon>
    </lineage>
</organism>
<accession>A0ABX6T0R4</accession>
<protein>
    <recommendedName>
        <fullName evidence="9">Beta-xylanase</fullName>
        <ecNumber evidence="9">3.2.1.8</ecNumber>
    </recommendedName>
</protein>
<evidence type="ECO:0000256" key="8">
    <source>
        <dbReference type="ARBA" id="ARBA00023326"/>
    </source>
</evidence>
<evidence type="ECO:0000313" key="12">
    <source>
        <dbReference type="EMBL" id="QNP43406.1"/>
    </source>
</evidence>
<keyword evidence="3" id="KW-0858">Xylan degradation</keyword>
<dbReference type="EMBL" id="CP060780">
    <property type="protein sequence ID" value="QNP43406.1"/>
    <property type="molecule type" value="Genomic_DNA"/>
</dbReference>
<evidence type="ECO:0000256" key="6">
    <source>
        <dbReference type="ARBA" id="ARBA00023277"/>
    </source>
</evidence>
<dbReference type="PANTHER" id="PTHR31490">
    <property type="entry name" value="GLYCOSYL HYDROLASE"/>
    <property type="match status" value="1"/>
</dbReference>
<keyword evidence="6 9" id="KW-0119">Carbohydrate metabolism</keyword>
<evidence type="ECO:0000259" key="11">
    <source>
        <dbReference type="PROSITE" id="PS51760"/>
    </source>
</evidence>
<evidence type="ECO:0000256" key="10">
    <source>
        <dbReference type="SAM" id="SignalP"/>
    </source>
</evidence>
<gene>
    <name evidence="12" type="ORF">H9L15_00670</name>
</gene>
<keyword evidence="13" id="KW-1185">Reference proteome</keyword>
<dbReference type="Proteomes" id="UP000516134">
    <property type="component" value="Chromosome"/>
</dbReference>